<dbReference type="InterPro" id="IPR002126">
    <property type="entry name" value="Cadherin-like_dom"/>
</dbReference>
<feature type="domain" description="Cadherin" evidence="12">
    <location>
        <begin position="969"/>
        <end position="1104"/>
    </location>
</feature>
<evidence type="ECO:0000256" key="5">
    <source>
        <dbReference type="ARBA" id="ARBA00022889"/>
    </source>
</evidence>
<keyword evidence="6 10" id="KW-1133">Transmembrane helix</keyword>
<feature type="domain" description="Cadherin" evidence="12">
    <location>
        <begin position="2245"/>
        <end position="2314"/>
    </location>
</feature>
<feature type="transmembrane region" description="Helical" evidence="10">
    <location>
        <begin position="2907"/>
        <end position="2928"/>
    </location>
</feature>
<keyword evidence="4 8" id="KW-0106">Calcium</keyword>
<dbReference type="GO" id="GO:0005509">
    <property type="term" value="F:calcium ion binding"/>
    <property type="evidence" value="ECO:0007669"/>
    <property type="project" value="UniProtKB-UniRule"/>
</dbReference>
<keyword evidence="5" id="KW-0130">Cell adhesion</keyword>
<evidence type="ECO:0000256" key="6">
    <source>
        <dbReference type="ARBA" id="ARBA00022989"/>
    </source>
</evidence>
<evidence type="ECO:0000256" key="9">
    <source>
        <dbReference type="SAM" id="MobiDB-lite"/>
    </source>
</evidence>
<name>A0AAD4R1W1_9BILA</name>
<dbReference type="Gene3D" id="2.60.40.60">
    <property type="entry name" value="Cadherins"/>
    <property type="match status" value="13"/>
</dbReference>
<evidence type="ECO:0000256" key="1">
    <source>
        <dbReference type="ARBA" id="ARBA00004370"/>
    </source>
</evidence>
<gene>
    <name evidence="13" type="ORF">DdX_14214</name>
</gene>
<feature type="domain" description="Cadherin" evidence="12">
    <location>
        <begin position="506"/>
        <end position="624"/>
    </location>
</feature>
<dbReference type="CDD" id="cd11304">
    <property type="entry name" value="Cadherin_repeat"/>
    <property type="match status" value="11"/>
</dbReference>
<dbReference type="GO" id="GO:0007156">
    <property type="term" value="P:homophilic cell adhesion via plasma membrane adhesion molecules"/>
    <property type="evidence" value="ECO:0007669"/>
    <property type="project" value="InterPro"/>
</dbReference>
<keyword evidence="11" id="KW-0732">Signal</keyword>
<dbReference type="SMART" id="SM00112">
    <property type="entry name" value="CA"/>
    <property type="match status" value="11"/>
</dbReference>
<evidence type="ECO:0000313" key="13">
    <source>
        <dbReference type="EMBL" id="KAI1704454.1"/>
    </source>
</evidence>
<feature type="compositionally biased region" description="Polar residues" evidence="9">
    <location>
        <begin position="2142"/>
        <end position="2171"/>
    </location>
</feature>
<accession>A0AAD4R1W1</accession>
<dbReference type="PROSITE" id="PS00232">
    <property type="entry name" value="CADHERIN_1"/>
    <property type="match status" value="4"/>
</dbReference>
<dbReference type="PROSITE" id="PS50268">
    <property type="entry name" value="CADHERIN_2"/>
    <property type="match status" value="11"/>
</dbReference>
<dbReference type="GO" id="GO:0005911">
    <property type="term" value="C:cell-cell junction"/>
    <property type="evidence" value="ECO:0007669"/>
    <property type="project" value="TreeGrafter"/>
</dbReference>
<feature type="domain" description="Cadherin" evidence="12">
    <location>
        <begin position="422"/>
        <end position="505"/>
    </location>
</feature>
<dbReference type="Pfam" id="PF00028">
    <property type="entry name" value="Cadherin"/>
    <property type="match status" value="4"/>
</dbReference>
<feature type="domain" description="Cadherin" evidence="12">
    <location>
        <begin position="2557"/>
        <end position="2692"/>
    </location>
</feature>
<reference evidence="13" key="1">
    <citation type="submission" date="2022-01" db="EMBL/GenBank/DDBJ databases">
        <title>Genome Sequence Resource for Two Populations of Ditylenchus destructor, the Migratory Endoparasitic Phytonematode.</title>
        <authorList>
            <person name="Zhang H."/>
            <person name="Lin R."/>
            <person name="Xie B."/>
        </authorList>
    </citation>
    <scope>NUCLEOTIDE SEQUENCE</scope>
    <source>
        <strain evidence="13">BazhouSP</strain>
    </source>
</reference>
<evidence type="ECO:0000259" key="12">
    <source>
        <dbReference type="PROSITE" id="PS50268"/>
    </source>
</evidence>
<evidence type="ECO:0000256" key="10">
    <source>
        <dbReference type="SAM" id="Phobius"/>
    </source>
</evidence>
<dbReference type="SUPFAM" id="SSF49313">
    <property type="entry name" value="Cadherin-like"/>
    <property type="match status" value="10"/>
</dbReference>
<sequence length="3094" mass="341727">MKNPWLRPVSALFIFLLSPTNFAPLISAQDSLTSSGEKCSFPESEVQPFFFDIRADTPPQSVIVDTVVEPPTAQLRVANIRSNNLANVDFTEHFYIEQRASGQFLLVTQKPLNLPDYPSKFNETLLYATVLCNGRAHPLITIRLRNTNNYSPQLFGQPYEVVVVKGSSLDSIFPTSLLALDRDPAEKYPITYSIENGPSYSEFELAPMGSTWTLDETFEAIGYSNNFSRTASDWSSDQLPAKIGLRPRNRLTRPVYYLNVSANDNGSPNRKAYAQLKIVMKNENEITAHFTQPEYILNFTRSSAIGSDLIPNHQIMAIFPDSGRSHSTKSDVIYETVAGRHSDMITVHPDSARVQLNHVPPYEDISAITVLELRAFREENPESYVTTKLILNDVTEVKLTHFVQCHYEAHLLENPSAYTRVLQFSFKGDVDGVELLNGTEYFEVDSYGTMSVKPKAKIDREEISRIVVKARLRSTSALHPKSLELCQIATADILIDDMNDHTPRFEKNAYTFSMDSFPYNNTEVGSLKATDKDKGEFGRVRYRILEDEYESVPFIIFQADGTATIYYVTKIQDYFPEKSYTFTVEAFDAENFVDARTSRVSVRILLESEAERQKSQQTLDSPSPIQDNRDTSSNGSAEDDPEPTLGPESEEEESEETIAPSTTTRAPKRKPHSKGKERRHRISGHKTVAKHSETEESEDQDLEEKSEDVEQRSRKVEVKSSKKNMEIMQANDAEDVEVREPELVVSNVKFESDSYTFSLKGKLDEGEYIGTIHIHPNSSALLASGDQQPVLEYAVEEGIAGFVEVDPYTGRLTVGRDLAKDNYEEIRFSAAVQRGGGWVLATTLVTVVMDDGASIYDLPPAFEQAFYRFEVEENVPTGRIGKIEAHHRAVELGKDRLWYVLDRHSRDTAFFRVEPETGWLSHKQPLDAEQRRNYKLKVSACLETNTSSCAIAEVAVVVLDINDNPPEFNRSSFDVPIPMNLPIGSELIRISASDADTGKNGQVIYSMRTSYAFQQLFEIDPNTGSITLAKKLNGDGRTKVEPGTMYRVDVDATDKGPEFEKFRYEVVFNSSSIPRGTFITQVHAMDPDGGVDGKVKYRFADPADQTINAHNGAEELVKQYTIDSETGKISTIANVAMPQSTGDIESEDVSNEFHHTSSTQLLVVEAVDQSQQFPRRSQTVVVIKFNPAQRDSAAQTHIEFNPLPKTVFISSAKQPNSSVLRISSKIVDINGVSIDSSSEVSYTVSNSDTDYFQIRDDYLTVNRKLEPGEYDIQIRAELAKNSAVTALYPIHVVVMTDRDKYPVFDKLSYEMNVDSDAHLPLKLAPLNATVTNGRAGYSLLAQKGKQAKGIDVDSITGQLTILEPIESETFVAVRATNLDFPKYYSDVGIILTAHKTDLNTPSSLSFDSQLYRLIAKEGDPAGTVINSVALGVQNPDKLPDIQLKFDPESDDFGILANGSVLTRRKLDVNRMDNVDEKGVVHLKVIAQSGESSYVAKSRVQIAIVGQEKSITSSTSSSQTPPMFDQPSYVFELRSPVQSGNQIGQVNAKSADDNPMTYRAISGSAAPYFEVNPTDGTVRKISFRQLESGKSYDLEVEAVDNRGQTAKTSVKIIVNYVPLSTAKPKVKVHELGVKTWSPTQDKDTSASSSQRFMIGEELPSDSKWEFRIASGNERGHFQLSQVNNSMAQLELIAPPVSSQEDSPFSHESASPTETVLIEAVNQDDPLETAHEKINVDINQILEHKSREKASEKSKTLEEPVESRAEIIVKFADTASNPQGLILVEGREQKAEFNQPIYWVQATAKAKSRGHGTALPVRYSIVENSPDNLFRIDPETGRLYINSATSQSNSRAPSSVTEEFELLVKAEVNTSSIAENIKGRTSAQRLYIVRMISEPETTTSSSAPSLTSGFGIEVTDHTSRPRTSPEFVTSTLAQSKENQVEGASASISIEEFASSTSPTVRFTISGGSTISEEIQEKLRFELDSYHFVVNSPLRGEPVGQFNLRGESGSRLSAEKDGVQISVEPREFLDWFSVDPRSSTLYIREVPPNLYGKQRAQFHVALRDINTSDLIATANVTVDLIFPSQTSTTLKVPLPSTSAFVDDTNEITTTEPFTDRAETSNSITAEEDETTTSLHSSSSSSTFTQEPVTGQFVFTPSRPADSNPTLAHSLDQSVTSVQHSLDRLETTGVTESTFVETTQALAQENGPIRFPYEKYTAMLPEGRYGSSGALVSLRPQPLRQGMPPGQLYAIDSPDQPQLPFFVRNDTGELIAFAEIDRETFPEYKFRVIATHPQNVTPVASTMVHIQILDVNDNYPAFLDPPHVLAIDRLTPPGQLLARLQATDPDEGRLGQISYRLESDGGGLFELGTKTGDLTLAKTIPIQSEKEDVIELQVAAQDGGRPALKTIHKVRVEIFADSLGRPSFKQAEYTADKVIVPEESGGKPSVSPVQNGTFVAQVVAGTSNFTYSLDQSKELLPRGLFQIDKTKGMITFGRRPAPTELDKQYELSVTATGEDGSKASTKVNVLIESDKRQSKPVIPVDASTEVTAVSSLQNDTGCTFTSRAFHAEIKENVSGKHKLTTVKSSGCRPGMRALYTIHQGTEEFELDPTTGDFYVIAPLDREKRSLHFIVLNITEVKDERAVEGNTERSRRSKESEMKNLGTGVNPIVEYTKNKLQEGQALVVVRVIDENDNPPSFARLTPDGVYAFPVDWQANVLQAVARVQAFDPDEKANLTYYLTHALGDEHFVINKSSGVVSVIKSLMDASDDVFHLEVAVTDGTNEARAPLKLYKLQPGVNIVIVESDQPVDKVDELLIVRQLSAGLDLDVRVLLKQVYIGEDGHADPTRSHLLVYALDRLSRIPVDASTLKSMLEERLPAMKQKNSGDGSDQITHLGRVSAPLNGSQFQLSIAEYVLLGVSAVLLVAACCLLFLMLRCCKKRQMAAKADLEYMVDSEQAGPRPYNVELITRKMAQSILASRPLPDPYEEVTMTPESRATMIATASTFNQRDATSATSSAIQQRDSEQPVSSATSNSANPNPASGAKQNQVFENSTSSESLGVAEAPKKRQTTTRPAPAPPSVPQSGSKHKVVPAVSIKPPDV</sequence>
<feature type="domain" description="Cadherin" evidence="12">
    <location>
        <begin position="2315"/>
        <end position="2420"/>
    </location>
</feature>
<feature type="signal peptide" evidence="11">
    <location>
        <begin position="1"/>
        <end position="28"/>
    </location>
</feature>
<feature type="compositionally biased region" description="Polar residues" evidence="9">
    <location>
        <begin position="615"/>
        <end position="636"/>
    </location>
</feature>
<comment type="subcellular location">
    <subcellularLocation>
        <location evidence="1">Membrane</location>
    </subcellularLocation>
</comment>
<feature type="compositionally biased region" description="Acidic residues" evidence="9">
    <location>
        <begin position="637"/>
        <end position="656"/>
    </location>
</feature>
<feature type="compositionally biased region" description="Polar residues" evidence="9">
    <location>
        <begin position="2998"/>
        <end position="3014"/>
    </location>
</feature>
<feature type="compositionally biased region" description="Basic and acidic residues" evidence="9">
    <location>
        <begin position="708"/>
        <end position="721"/>
    </location>
</feature>
<evidence type="ECO:0000256" key="7">
    <source>
        <dbReference type="ARBA" id="ARBA00023136"/>
    </source>
</evidence>
<keyword evidence="14" id="KW-1185">Reference proteome</keyword>
<dbReference type="InterPro" id="IPR015919">
    <property type="entry name" value="Cadherin-like_sf"/>
</dbReference>
<feature type="domain" description="Cadherin" evidence="12">
    <location>
        <begin position="863"/>
        <end position="968"/>
    </location>
</feature>
<keyword evidence="2 10" id="KW-0812">Transmembrane</keyword>
<evidence type="ECO:0000256" key="4">
    <source>
        <dbReference type="ARBA" id="ARBA00022837"/>
    </source>
</evidence>
<feature type="domain" description="Cadherin" evidence="12">
    <location>
        <begin position="155"/>
        <end position="295"/>
    </location>
</feature>
<evidence type="ECO:0000256" key="3">
    <source>
        <dbReference type="ARBA" id="ARBA00022737"/>
    </source>
</evidence>
<organism evidence="13 14">
    <name type="scientific">Ditylenchus destructor</name>
    <dbReference type="NCBI Taxonomy" id="166010"/>
    <lineage>
        <taxon>Eukaryota</taxon>
        <taxon>Metazoa</taxon>
        <taxon>Ecdysozoa</taxon>
        <taxon>Nematoda</taxon>
        <taxon>Chromadorea</taxon>
        <taxon>Rhabditida</taxon>
        <taxon>Tylenchina</taxon>
        <taxon>Tylenchomorpha</taxon>
        <taxon>Sphaerularioidea</taxon>
        <taxon>Anguinidae</taxon>
        <taxon>Anguininae</taxon>
        <taxon>Ditylenchus</taxon>
    </lineage>
</organism>
<dbReference type="Proteomes" id="UP001201812">
    <property type="component" value="Unassembled WGS sequence"/>
</dbReference>
<evidence type="ECO:0000256" key="2">
    <source>
        <dbReference type="ARBA" id="ARBA00022692"/>
    </source>
</evidence>
<feature type="compositionally biased region" description="Polar residues" evidence="9">
    <location>
        <begin position="3037"/>
        <end position="3051"/>
    </location>
</feature>
<feature type="domain" description="Cadherin" evidence="12">
    <location>
        <begin position="1201"/>
        <end position="1304"/>
    </location>
</feature>
<keyword evidence="7 10" id="KW-0472">Membrane</keyword>
<evidence type="ECO:0000256" key="8">
    <source>
        <dbReference type="PROSITE-ProRule" id="PRU00043"/>
    </source>
</evidence>
<feature type="chain" id="PRO_5042143878" evidence="11">
    <location>
        <begin position="29"/>
        <end position="3094"/>
    </location>
</feature>
<feature type="domain" description="Cadherin" evidence="12">
    <location>
        <begin position="2715"/>
        <end position="2803"/>
    </location>
</feature>
<feature type="compositionally biased region" description="Low complexity" evidence="9">
    <location>
        <begin position="2128"/>
        <end position="2141"/>
    </location>
</feature>
<feature type="compositionally biased region" description="Acidic residues" evidence="9">
    <location>
        <begin position="695"/>
        <end position="707"/>
    </location>
</feature>
<evidence type="ECO:0000256" key="11">
    <source>
        <dbReference type="SAM" id="SignalP"/>
    </source>
</evidence>
<protein>
    <submittedName>
        <fullName evidence="13">Cadherin domain-containing protein</fullName>
    </submittedName>
</protein>
<dbReference type="EMBL" id="JAKKPZ010000067">
    <property type="protein sequence ID" value="KAI1704454.1"/>
    <property type="molecule type" value="Genomic_DNA"/>
</dbReference>
<feature type="region of interest" description="Disordered" evidence="9">
    <location>
        <begin position="610"/>
        <end position="721"/>
    </location>
</feature>
<comment type="caution">
    <text evidence="13">The sequence shown here is derived from an EMBL/GenBank/DDBJ whole genome shotgun (WGS) entry which is preliminary data.</text>
</comment>
<evidence type="ECO:0000313" key="14">
    <source>
        <dbReference type="Proteomes" id="UP001201812"/>
    </source>
</evidence>
<keyword evidence="3" id="KW-0677">Repeat</keyword>
<dbReference type="GO" id="GO:0005886">
    <property type="term" value="C:plasma membrane"/>
    <property type="evidence" value="ECO:0007669"/>
    <property type="project" value="InterPro"/>
</dbReference>
<feature type="compositionally biased region" description="Basic residues" evidence="9">
    <location>
        <begin position="666"/>
        <end position="689"/>
    </location>
</feature>
<dbReference type="PRINTS" id="PR00205">
    <property type="entry name" value="CADHERIN"/>
</dbReference>
<feature type="domain" description="Cadherin" evidence="12">
    <location>
        <begin position="1524"/>
        <end position="1625"/>
    </location>
</feature>
<feature type="region of interest" description="Disordered" evidence="9">
    <location>
        <begin position="2998"/>
        <end position="3094"/>
    </location>
</feature>
<dbReference type="PANTHER" id="PTHR24025:SF23">
    <property type="entry name" value="NEURAL-CADHERIN"/>
    <property type="match status" value="1"/>
</dbReference>
<dbReference type="PANTHER" id="PTHR24025">
    <property type="entry name" value="DESMOGLEIN FAMILY MEMBER"/>
    <property type="match status" value="1"/>
</dbReference>
<dbReference type="InterPro" id="IPR020894">
    <property type="entry name" value="Cadherin_CS"/>
</dbReference>
<dbReference type="InterPro" id="IPR050971">
    <property type="entry name" value="Cadherin-domain_protein"/>
</dbReference>
<feature type="compositionally biased region" description="Low complexity" evidence="9">
    <location>
        <begin position="3020"/>
        <end position="3035"/>
    </location>
</feature>
<proteinExistence type="predicted"/>
<feature type="region of interest" description="Disordered" evidence="9">
    <location>
        <begin position="2099"/>
        <end position="2171"/>
    </location>
</feature>